<dbReference type="GO" id="GO:0005524">
    <property type="term" value="F:ATP binding"/>
    <property type="evidence" value="ECO:0007669"/>
    <property type="project" value="UniProtKB-KW"/>
</dbReference>
<name>A0A3N4I1U8_ASCIM</name>
<dbReference type="Proteomes" id="UP000275078">
    <property type="component" value="Unassembled WGS sequence"/>
</dbReference>
<evidence type="ECO:0000259" key="4">
    <source>
        <dbReference type="PROSITE" id="PS51194"/>
    </source>
</evidence>
<feature type="domain" description="Helicase ATP-binding" evidence="3">
    <location>
        <begin position="148"/>
        <end position="332"/>
    </location>
</feature>
<dbReference type="InterPro" id="IPR055227">
    <property type="entry name" value="HRQ1_WHD"/>
</dbReference>
<organism evidence="5 6">
    <name type="scientific">Ascobolus immersus RN42</name>
    <dbReference type="NCBI Taxonomy" id="1160509"/>
    <lineage>
        <taxon>Eukaryota</taxon>
        <taxon>Fungi</taxon>
        <taxon>Dikarya</taxon>
        <taxon>Ascomycota</taxon>
        <taxon>Pezizomycotina</taxon>
        <taxon>Pezizomycetes</taxon>
        <taxon>Pezizales</taxon>
        <taxon>Ascobolaceae</taxon>
        <taxon>Ascobolus</taxon>
    </lineage>
</organism>
<feature type="domain" description="Helicase C-terminal" evidence="4">
    <location>
        <begin position="370"/>
        <end position="526"/>
    </location>
</feature>
<dbReference type="SUPFAM" id="SSF52540">
    <property type="entry name" value="P-loop containing nucleoside triphosphate hydrolases"/>
    <property type="match status" value="1"/>
</dbReference>
<dbReference type="EMBL" id="ML119699">
    <property type="protein sequence ID" value="RPA79417.1"/>
    <property type="molecule type" value="Genomic_DNA"/>
</dbReference>
<dbReference type="GO" id="GO:0005634">
    <property type="term" value="C:nucleus"/>
    <property type="evidence" value="ECO:0007669"/>
    <property type="project" value="TreeGrafter"/>
</dbReference>
<keyword evidence="5" id="KW-0378">Hydrolase</keyword>
<dbReference type="Pfam" id="PF00271">
    <property type="entry name" value="Helicase_C"/>
    <property type="match status" value="1"/>
</dbReference>
<proteinExistence type="predicted"/>
<dbReference type="GO" id="GO:0003676">
    <property type="term" value="F:nucleic acid binding"/>
    <property type="evidence" value="ECO:0007669"/>
    <property type="project" value="InterPro"/>
</dbReference>
<dbReference type="InterPro" id="IPR027417">
    <property type="entry name" value="P-loop_NTPase"/>
</dbReference>
<dbReference type="InterPro" id="IPR014001">
    <property type="entry name" value="Helicase_ATP-bd"/>
</dbReference>
<protein>
    <submittedName>
        <fullName evidence="5">P-loop containing nucleoside triphosphate hydrolase protein</fullName>
    </submittedName>
</protein>
<keyword evidence="1" id="KW-0547">Nucleotide-binding</keyword>
<gene>
    <name evidence="5" type="ORF">BJ508DRAFT_415913</name>
</gene>
<dbReference type="SMART" id="SM00487">
    <property type="entry name" value="DEXDc"/>
    <property type="match status" value="1"/>
</dbReference>
<dbReference type="STRING" id="1160509.A0A3N4I1U8"/>
<reference evidence="5 6" key="1">
    <citation type="journal article" date="2018" name="Nat. Ecol. Evol.">
        <title>Pezizomycetes genomes reveal the molecular basis of ectomycorrhizal truffle lifestyle.</title>
        <authorList>
            <person name="Murat C."/>
            <person name="Payen T."/>
            <person name="Noel B."/>
            <person name="Kuo A."/>
            <person name="Morin E."/>
            <person name="Chen J."/>
            <person name="Kohler A."/>
            <person name="Krizsan K."/>
            <person name="Balestrini R."/>
            <person name="Da Silva C."/>
            <person name="Montanini B."/>
            <person name="Hainaut M."/>
            <person name="Levati E."/>
            <person name="Barry K.W."/>
            <person name="Belfiori B."/>
            <person name="Cichocki N."/>
            <person name="Clum A."/>
            <person name="Dockter R.B."/>
            <person name="Fauchery L."/>
            <person name="Guy J."/>
            <person name="Iotti M."/>
            <person name="Le Tacon F."/>
            <person name="Lindquist E.A."/>
            <person name="Lipzen A."/>
            <person name="Malagnac F."/>
            <person name="Mello A."/>
            <person name="Molinier V."/>
            <person name="Miyauchi S."/>
            <person name="Poulain J."/>
            <person name="Riccioni C."/>
            <person name="Rubini A."/>
            <person name="Sitrit Y."/>
            <person name="Splivallo R."/>
            <person name="Traeger S."/>
            <person name="Wang M."/>
            <person name="Zifcakova L."/>
            <person name="Wipf D."/>
            <person name="Zambonelli A."/>
            <person name="Paolocci F."/>
            <person name="Nowrousian M."/>
            <person name="Ottonello S."/>
            <person name="Baldrian P."/>
            <person name="Spatafora J.W."/>
            <person name="Henrissat B."/>
            <person name="Nagy L.G."/>
            <person name="Aury J.M."/>
            <person name="Wincker P."/>
            <person name="Grigoriev I.V."/>
            <person name="Bonfante P."/>
            <person name="Martin F.M."/>
        </authorList>
    </citation>
    <scope>NUCLEOTIDE SEQUENCE [LARGE SCALE GENOMIC DNA]</scope>
    <source>
        <strain evidence="5 6">RN42</strain>
    </source>
</reference>
<evidence type="ECO:0000256" key="2">
    <source>
        <dbReference type="ARBA" id="ARBA00022840"/>
    </source>
</evidence>
<dbReference type="GO" id="GO:0043138">
    <property type="term" value="F:3'-5' DNA helicase activity"/>
    <property type="evidence" value="ECO:0007669"/>
    <property type="project" value="TreeGrafter"/>
</dbReference>
<evidence type="ECO:0000313" key="6">
    <source>
        <dbReference type="Proteomes" id="UP000275078"/>
    </source>
</evidence>
<evidence type="ECO:0000256" key="1">
    <source>
        <dbReference type="ARBA" id="ARBA00022741"/>
    </source>
</evidence>
<dbReference type="PROSITE" id="PS51194">
    <property type="entry name" value="HELICASE_CTER"/>
    <property type="match status" value="1"/>
</dbReference>
<dbReference type="Pfam" id="PF22982">
    <property type="entry name" value="WHD_HRQ1"/>
    <property type="match status" value="1"/>
</dbReference>
<dbReference type="CDD" id="cd17923">
    <property type="entry name" value="DEXHc_Hrq1-like"/>
    <property type="match status" value="1"/>
</dbReference>
<evidence type="ECO:0000313" key="5">
    <source>
        <dbReference type="EMBL" id="RPA79417.1"/>
    </source>
</evidence>
<dbReference type="SMART" id="SM00490">
    <property type="entry name" value="HELICc"/>
    <property type="match status" value="1"/>
</dbReference>
<dbReference type="Gene3D" id="3.40.50.300">
    <property type="entry name" value="P-loop containing nucleotide triphosphate hydrolases"/>
    <property type="match status" value="2"/>
</dbReference>
<dbReference type="GO" id="GO:0036297">
    <property type="term" value="P:interstrand cross-link repair"/>
    <property type="evidence" value="ECO:0007669"/>
    <property type="project" value="TreeGrafter"/>
</dbReference>
<dbReference type="GO" id="GO:0006289">
    <property type="term" value="P:nucleotide-excision repair"/>
    <property type="evidence" value="ECO:0007669"/>
    <property type="project" value="TreeGrafter"/>
</dbReference>
<keyword evidence="6" id="KW-1185">Reference proteome</keyword>
<accession>A0A3N4I1U8</accession>
<dbReference type="AlphaFoldDB" id="A0A3N4I1U8"/>
<dbReference type="InterPro" id="IPR011545">
    <property type="entry name" value="DEAD/DEAH_box_helicase_dom"/>
</dbReference>
<evidence type="ECO:0000259" key="3">
    <source>
        <dbReference type="PROSITE" id="PS51192"/>
    </source>
</evidence>
<keyword evidence="2" id="KW-0067">ATP-binding</keyword>
<dbReference type="Pfam" id="PF00270">
    <property type="entry name" value="DEAD"/>
    <property type="match status" value="1"/>
</dbReference>
<dbReference type="InterPro" id="IPR001650">
    <property type="entry name" value="Helicase_C-like"/>
</dbReference>
<dbReference type="PANTHER" id="PTHR47957:SF3">
    <property type="entry name" value="ATP-DEPENDENT HELICASE HRQ1"/>
    <property type="match status" value="1"/>
</dbReference>
<dbReference type="GO" id="GO:0016787">
    <property type="term" value="F:hydrolase activity"/>
    <property type="evidence" value="ECO:0007669"/>
    <property type="project" value="UniProtKB-KW"/>
</dbReference>
<dbReference type="CDD" id="cd18797">
    <property type="entry name" value="SF2_C_Hrq"/>
    <property type="match status" value="1"/>
</dbReference>
<dbReference type="PANTHER" id="PTHR47957">
    <property type="entry name" value="ATP-DEPENDENT HELICASE HRQ1"/>
    <property type="match status" value="1"/>
</dbReference>
<sequence>MLTSSRKQVVLAQMKKLIGKRNDHFKAAVNAFLIKCVKDGVDPVEALNTQATAVMPAPHNAPRPTPSELPVGQVEVNPDERPDIATVIEEIRKSGIYKDQIVEGGLRTTPAHETEFGSLDFRLSQGLVNALYHTRGITQFYAHQAEAINALHRGEHVIVTTSTSSGKSLIYQLPVIHALEQNRETRAMFIFPTKALAQDQKRSLQNILGHMRSELGDVLVETFDGDTPMENRQLIRQEANIIFTNPDMLHLAILPNESAWRPFLRSLRYLVLDELHTYTSQFGLHLSMILLRLQRILHSLGNTSVRFVSCSATISNATQHMSSLFSIPETVITHISTDGSPSGPKTYVLWNPPLRDSDDPSQGRIPLIPEAAKVFVELIKRGIRTIAFTKIRKHCELLLQATHDILRSSSPSLLTKVTAYRGGYTPQDRRKIEKDMFTGQILGIVATNALELGVDIGSLDAVINVGFPFTVANWRQQSGRAGRRNRDSLCVLVGDEFSMDQTFMKNPDSLFEREPGDVHIAEDEEVRVGHLQCAADEMAIDVKRDKAFFGPELAELAARYLRKDPSTGYFLPNERFLPHPAGFIDIRGPKEEDHVAVMDVTNGRNEILEMLEPSRAIFTVYEGGVFMHMGWSYIVKNVDLDAARAEVELVRVGWYTEPRDFTDVDPVETELTRPVQAQQAETVDLRPDPPEEEVIDLTKEKREEVVAHYGTISITTTLFSFFRLNRANNAIIDATDISAPPWHCSSKGFWIDVPVHALQILERKKINIAAAIHGAQHCLISCMGSGRSEGKEQDTKARALGGGGGIRTECKAPQKELYKRPSENSRKRPARLIFYDSALLSFSKKTMVERVLDGTAFTNNEQGGKKGAFGNWYRQLSTLRTGPTYSAFEELPRLVKQAVGKVEGCGCEEVGGCEECGVAWGRCKERNMVLSKAGALVVLKAVGGLEIEVGKVPEGPEKGFEQVGAGGSVVAVGGVRRRW</sequence>
<dbReference type="PROSITE" id="PS51192">
    <property type="entry name" value="HELICASE_ATP_BIND_1"/>
    <property type="match status" value="1"/>
</dbReference>
<dbReference type="OrthoDB" id="18781at2759"/>